<dbReference type="Gene3D" id="1.25.10.10">
    <property type="entry name" value="Leucine-rich Repeat Variant"/>
    <property type="match status" value="1"/>
</dbReference>
<evidence type="ECO:0000313" key="2">
    <source>
        <dbReference type="EMBL" id="MDQ0463411.1"/>
    </source>
</evidence>
<name>A0ABU0IPU9_9CAUL</name>
<dbReference type="InterPro" id="IPR016024">
    <property type="entry name" value="ARM-type_fold"/>
</dbReference>
<comment type="caution">
    <text evidence="2">The sequence shown here is derived from an EMBL/GenBank/DDBJ whole genome shotgun (WGS) entry which is preliminary data.</text>
</comment>
<feature type="transmembrane region" description="Helical" evidence="1">
    <location>
        <begin position="268"/>
        <end position="292"/>
    </location>
</feature>
<proteinExistence type="predicted"/>
<accession>A0ABU0IPU9</accession>
<dbReference type="Proteomes" id="UP001228905">
    <property type="component" value="Unassembled WGS sequence"/>
</dbReference>
<dbReference type="RefSeq" id="WP_307347300.1">
    <property type="nucleotide sequence ID" value="NZ_JAUSVS010000002.1"/>
</dbReference>
<keyword evidence="3" id="KW-1185">Reference proteome</keyword>
<sequence>MIASADDFAALAKDPTRQFQALTDTAPEAVWLEVLERFPELKAEVAQNSSITEAVVRRLAADRDPALRLMMARRPSLPDDVFEALSRDPNPEVRRAIAWNSRAPAAIRERLAGDPDPGVASRARQVIETLKAAADRQIAMPSIPGLDPDRSQPDQAAVTARADTTVEAFRALLDWLPPSLGLHFYDADHPSPSDPGAYVTVQKTAKGLAWTMGNHGWSGPWRPVAVEAVVERLLANRLTPEGKPARLTIEPAVSMQERRVIARRRKGGWVLAIIILGVLAWVGLTIAMNIGFDYRLPW</sequence>
<dbReference type="InterPro" id="IPR011989">
    <property type="entry name" value="ARM-like"/>
</dbReference>
<gene>
    <name evidence="2" type="ORF">QO010_001182</name>
</gene>
<keyword evidence="1" id="KW-1133">Transmembrane helix</keyword>
<reference evidence="2 3" key="1">
    <citation type="submission" date="2023-07" db="EMBL/GenBank/DDBJ databases">
        <title>Genomic Encyclopedia of Type Strains, Phase IV (KMG-IV): sequencing the most valuable type-strain genomes for metagenomic binning, comparative biology and taxonomic classification.</title>
        <authorList>
            <person name="Goeker M."/>
        </authorList>
    </citation>
    <scope>NUCLEOTIDE SEQUENCE [LARGE SCALE GENOMIC DNA]</scope>
    <source>
        <strain evidence="2 3">DSM 18695</strain>
    </source>
</reference>
<organism evidence="2 3">
    <name type="scientific">Caulobacter ginsengisoli</name>
    <dbReference type="NCBI Taxonomy" id="400775"/>
    <lineage>
        <taxon>Bacteria</taxon>
        <taxon>Pseudomonadati</taxon>
        <taxon>Pseudomonadota</taxon>
        <taxon>Alphaproteobacteria</taxon>
        <taxon>Caulobacterales</taxon>
        <taxon>Caulobacteraceae</taxon>
        <taxon>Caulobacter</taxon>
    </lineage>
</organism>
<keyword evidence="1" id="KW-0812">Transmembrane</keyword>
<protein>
    <recommendedName>
        <fullName evidence="4">HEAT repeat domain-containing protein</fullName>
    </recommendedName>
</protein>
<evidence type="ECO:0000313" key="3">
    <source>
        <dbReference type="Proteomes" id="UP001228905"/>
    </source>
</evidence>
<evidence type="ECO:0008006" key="4">
    <source>
        <dbReference type="Google" id="ProtNLM"/>
    </source>
</evidence>
<evidence type="ECO:0000256" key="1">
    <source>
        <dbReference type="SAM" id="Phobius"/>
    </source>
</evidence>
<dbReference type="EMBL" id="JAUSVS010000002">
    <property type="protein sequence ID" value="MDQ0463411.1"/>
    <property type="molecule type" value="Genomic_DNA"/>
</dbReference>
<keyword evidence="1" id="KW-0472">Membrane</keyword>
<dbReference type="SUPFAM" id="SSF48371">
    <property type="entry name" value="ARM repeat"/>
    <property type="match status" value="1"/>
</dbReference>